<dbReference type="EC" id="6.3.4.15" evidence="4"/>
<dbReference type="FunCoup" id="A0A395JJ32">
    <property type="interactions" value="429"/>
</dbReference>
<dbReference type="GO" id="GO:0005524">
    <property type="term" value="F:ATP binding"/>
    <property type="evidence" value="ECO:0007669"/>
    <property type="project" value="UniProtKB-UniRule"/>
</dbReference>
<dbReference type="SUPFAM" id="SSF55681">
    <property type="entry name" value="Class II aaRS and biotin synthetases"/>
    <property type="match status" value="1"/>
</dbReference>
<dbReference type="Pfam" id="PF08279">
    <property type="entry name" value="HTH_11"/>
    <property type="match status" value="1"/>
</dbReference>
<dbReference type="InterPro" id="IPR036388">
    <property type="entry name" value="WH-like_DNA-bd_sf"/>
</dbReference>
<dbReference type="OrthoDB" id="9807064at2"/>
<dbReference type="HAMAP" id="MF_00978">
    <property type="entry name" value="Bifunct_BirA"/>
    <property type="match status" value="1"/>
</dbReference>
<dbReference type="RefSeq" id="WP_147251020.1">
    <property type="nucleotide sequence ID" value="NZ_QNRT01000003.1"/>
</dbReference>
<keyword evidence="1 4" id="KW-0436">Ligase</keyword>
<dbReference type="GO" id="GO:0004077">
    <property type="term" value="F:biotin--[biotin carboxyl-carrier protein] ligase activity"/>
    <property type="evidence" value="ECO:0007669"/>
    <property type="project" value="UniProtKB-UniRule"/>
</dbReference>
<dbReference type="CDD" id="cd16442">
    <property type="entry name" value="BPL"/>
    <property type="match status" value="1"/>
</dbReference>
<evidence type="ECO:0000256" key="4">
    <source>
        <dbReference type="HAMAP-Rule" id="MF_00978"/>
    </source>
</evidence>
<feature type="binding site" evidence="4">
    <location>
        <position position="114"/>
    </location>
    <ligand>
        <name>biotin</name>
        <dbReference type="ChEBI" id="CHEBI:57586"/>
    </ligand>
</feature>
<dbReference type="NCBIfam" id="TIGR00121">
    <property type="entry name" value="birA_ligase"/>
    <property type="match status" value="1"/>
</dbReference>
<gene>
    <name evidence="4" type="primary">birA</name>
    <name evidence="6" type="ORF">DFR28_103204</name>
</gene>
<dbReference type="AlphaFoldDB" id="A0A395JJ32"/>
<dbReference type="InParanoid" id="A0A395JJ32"/>
<organism evidence="6 7">
    <name type="scientific">Arenicella xantha</name>
    <dbReference type="NCBI Taxonomy" id="644221"/>
    <lineage>
        <taxon>Bacteria</taxon>
        <taxon>Pseudomonadati</taxon>
        <taxon>Pseudomonadota</taxon>
        <taxon>Gammaproteobacteria</taxon>
        <taxon>Arenicellales</taxon>
        <taxon>Arenicellaceae</taxon>
        <taxon>Arenicella</taxon>
    </lineage>
</organism>
<dbReference type="GO" id="GO:0005737">
    <property type="term" value="C:cytoplasm"/>
    <property type="evidence" value="ECO:0007669"/>
    <property type="project" value="TreeGrafter"/>
</dbReference>
<dbReference type="GO" id="GO:0006355">
    <property type="term" value="P:regulation of DNA-templated transcription"/>
    <property type="evidence" value="ECO:0007669"/>
    <property type="project" value="UniProtKB-UniRule"/>
</dbReference>
<comment type="catalytic activity">
    <reaction evidence="3 4">
        <text>biotin + L-lysyl-[protein] + ATP = N(6)-biotinyl-L-lysyl-[protein] + AMP + diphosphate + H(+)</text>
        <dbReference type="Rhea" id="RHEA:11756"/>
        <dbReference type="Rhea" id="RHEA-COMP:9752"/>
        <dbReference type="Rhea" id="RHEA-COMP:10505"/>
        <dbReference type="ChEBI" id="CHEBI:15378"/>
        <dbReference type="ChEBI" id="CHEBI:29969"/>
        <dbReference type="ChEBI" id="CHEBI:30616"/>
        <dbReference type="ChEBI" id="CHEBI:33019"/>
        <dbReference type="ChEBI" id="CHEBI:57586"/>
        <dbReference type="ChEBI" id="CHEBI:83144"/>
        <dbReference type="ChEBI" id="CHEBI:456215"/>
        <dbReference type="EC" id="6.3.4.15"/>
    </reaction>
</comment>
<dbReference type="PANTHER" id="PTHR12835:SF5">
    <property type="entry name" value="BIOTIN--PROTEIN LIGASE"/>
    <property type="match status" value="1"/>
</dbReference>
<evidence type="ECO:0000259" key="5">
    <source>
        <dbReference type="PROSITE" id="PS51733"/>
    </source>
</evidence>
<feature type="binding site" evidence="4">
    <location>
        <position position="185"/>
    </location>
    <ligand>
        <name>biotin</name>
        <dbReference type="ChEBI" id="CHEBI:57586"/>
    </ligand>
</feature>
<comment type="similarity">
    <text evidence="4">Belongs to the biotin--protein ligase family.</text>
</comment>
<keyword evidence="4" id="KW-0067">ATP-binding</keyword>
<protein>
    <recommendedName>
        <fullName evidence="4">Bifunctional ligase/repressor BirA</fullName>
    </recommendedName>
    <alternativeName>
        <fullName evidence="4">Biotin operon repressor</fullName>
    </alternativeName>
    <alternativeName>
        <fullName evidence="4">Biotin--[acetyl-CoA-carboxylase] ligase</fullName>
        <ecNumber evidence="4">6.3.4.15</ecNumber>
    </alternativeName>
    <alternativeName>
        <fullName evidence="4">Biotin--protein ligase</fullName>
    </alternativeName>
    <alternativeName>
        <fullName evidence="4">Biotin-[acetyl-CoA carboxylase] synthetase</fullName>
    </alternativeName>
</protein>
<keyword evidence="4" id="KW-0678">Repressor</keyword>
<dbReference type="InterPro" id="IPR004408">
    <property type="entry name" value="Biotin_CoA_COase_ligase"/>
</dbReference>
<keyword evidence="4" id="KW-0805">Transcription regulation</keyword>
<dbReference type="InterPro" id="IPR004143">
    <property type="entry name" value="BPL_LPL_catalytic"/>
</dbReference>
<keyword evidence="7" id="KW-1185">Reference proteome</keyword>
<reference evidence="6 7" key="1">
    <citation type="submission" date="2018-06" db="EMBL/GenBank/DDBJ databases">
        <title>Genomic Encyclopedia of Type Strains, Phase IV (KMG-IV): sequencing the most valuable type-strain genomes for metagenomic binning, comparative biology and taxonomic classification.</title>
        <authorList>
            <person name="Goeker M."/>
        </authorList>
    </citation>
    <scope>NUCLEOTIDE SEQUENCE [LARGE SCALE GENOMIC DNA]</scope>
    <source>
        <strain evidence="6 7">DSM 24032</strain>
    </source>
</reference>
<feature type="DNA-binding region" description="H-T-H motif" evidence="4">
    <location>
        <begin position="21"/>
        <end position="40"/>
    </location>
</feature>
<keyword evidence="4" id="KW-0238">DNA-binding</keyword>
<keyword evidence="4" id="KW-0804">Transcription</keyword>
<dbReference type="SUPFAM" id="SSF46785">
    <property type="entry name" value="Winged helix' DNA-binding domain"/>
    <property type="match status" value="1"/>
</dbReference>
<keyword evidence="4" id="KW-0547">Nucleotide-binding</keyword>
<comment type="function">
    <text evidence="4">Acts both as a biotin--[acetyl-CoA-carboxylase] ligase and a biotin-operon repressor. In the presence of ATP, BirA activates biotin to form the BirA-biotinyl-5'-adenylate (BirA-bio-5'-AMP or holoBirA) complex. HoloBirA can either transfer the biotinyl moiety to the biotin carboxyl carrier protein (BCCP) subunit of acetyl-CoA carboxylase, or bind to the biotin operator site and inhibit transcription of the operon.</text>
</comment>
<feature type="binding site" evidence="4">
    <location>
        <begin position="118"/>
        <end position="120"/>
    </location>
    <ligand>
        <name>biotin</name>
        <dbReference type="ChEBI" id="CHEBI:57586"/>
    </ligand>
</feature>
<feature type="domain" description="BPL/LPL catalytic" evidence="5">
    <location>
        <begin position="69"/>
        <end position="255"/>
    </location>
</feature>
<dbReference type="Pfam" id="PF02237">
    <property type="entry name" value="BPL_C"/>
    <property type="match status" value="1"/>
</dbReference>
<dbReference type="Proteomes" id="UP000253083">
    <property type="component" value="Unassembled WGS sequence"/>
</dbReference>
<dbReference type="InterPro" id="IPR030855">
    <property type="entry name" value="Bifunct_BirA"/>
</dbReference>
<evidence type="ECO:0000313" key="6">
    <source>
        <dbReference type="EMBL" id="RBP49779.1"/>
    </source>
</evidence>
<sequence>MLDNDQLLHLLNRHSSSGVSGAMLGEVLGVSRVTVQKRIQALVDNGLPIKAVPGVGYMLPEGVSILNEQDLRANLNVAQVSDISVLQNVGSTNSYLLGRAIHQSLGSLCVTESQAAGRGRRGNDWQSKPYRNVMMSLSWGFSRWPETITGLGLAVALVVCEHLREQFEVDVHIKWPNDLLVNDRKLAGVLIDVAGEASSACNVVIGLGLNVHQPDWSTDGAYEWQDLAGLGVQCDRNVLIAGLTDKLVSMLQDFERDGFSPLMRRWHALSTFSERRIKVIGGDGINEGVMAGVDSMGALLLRGDDEQIHRFTDSNVSVRLV</sequence>
<keyword evidence="2 4" id="KW-0092">Biotin</keyword>
<accession>A0A395JJ32</accession>
<name>A0A395JJ32_9GAMM</name>
<dbReference type="Gene3D" id="1.10.10.10">
    <property type="entry name" value="Winged helix-like DNA-binding domain superfamily/Winged helix DNA-binding domain"/>
    <property type="match status" value="1"/>
</dbReference>
<evidence type="ECO:0000313" key="7">
    <source>
        <dbReference type="Proteomes" id="UP000253083"/>
    </source>
</evidence>
<dbReference type="InterPro" id="IPR036390">
    <property type="entry name" value="WH_DNA-bd_sf"/>
</dbReference>
<dbReference type="PROSITE" id="PS51733">
    <property type="entry name" value="BPL_LPL_CATALYTIC"/>
    <property type="match status" value="1"/>
</dbReference>
<comment type="caution">
    <text evidence="6">The sequence shown here is derived from an EMBL/GenBank/DDBJ whole genome shotgun (WGS) entry which is preliminary data.</text>
</comment>
<dbReference type="InterPro" id="IPR045864">
    <property type="entry name" value="aa-tRNA-synth_II/BPL/LPL"/>
</dbReference>
<dbReference type="Gene3D" id="3.30.930.10">
    <property type="entry name" value="Bira Bifunctional Protein, Domain 2"/>
    <property type="match status" value="1"/>
</dbReference>
<evidence type="ECO:0000256" key="2">
    <source>
        <dbReference type="ARBA" id="ARBA00023267"/>
    </source>
</evidence>
<evidence type="ECO:0000256" key="3">
    <source>
        <dbReference type="ARBA" id="ARBA00047846"/>
    </source>
</evidence>
<feature type="binding site" evidence="4">
    <location>
        <begin position="91"/>
        <end position="93"/>
    </location>
    <ligand>
        <name>biotin</name>
        <dbReference type="ChEBI" id="CHEBI:57586"/>
    </ligand>
</feature>
<dbReference type="GO" id="GO:0003677">
    <property type="term" value="F:DNA binding"/>
    <property type="evidence" value="ECO:0007669"/>
    <property type="project" value="UniProtKB-UniRule"/>
</dbReference>
<dbReference type="EMBL" id="QNRT01000003">
    <property type="protein sequence ID" value="RBP49779.1"/>
    <property type="molecule type" value="Genomic_DNA"/>
</dbReference>
<dbReference type="InterPro" id="IPR013196">
    <property type="entry name" value="HTH_11"/>
</dbReference>
<dbReference type="InterPro" id="IPR003142">
    <property type="entry name" value="BPL_C"/>
</dbReference>
<dbReference type="Gene3D" id="2.30.30.100">
    <property type="match status" value="1"/>
</dbReference>
<evidence type="ECO:0000256" key="1">
    <source>
        <dbReference type="ARBA" id="ARBA00022598"/>
    </source>
</evidence>
<dbReference type="PANTHER" id="PTHR12835">
    <property type="entry name" value="BIOTIN PROTEIN LIGASE"/>
    <property type="match status" value="1"/>
</dbReference>
<proteinExistence type="inferred from homology"/>
<dbReference type="Pfam" id="PF03099">
    <property type="entry name" value="BPL_LplA_LipB"/>
    <property type="match status" value="1"/>
</dbReference>